<dbReference type="AlphaFoldDB" id="A0A222WNR4"/>
<feature type="domain" description="LysM" evidence="8">
    <location>
        <begin position="53"/>
        <end position="97"/>
    </location>
</feature>
<dbReference type="Gene3D" id="3.10.350.10">
    <property type="entry name" value="LysM domain"/>
    <property type="match status" value="2"/>
</dbReference>
<proteinExistence type="inferred from homology"/>
<dbReference type="CDD" id="cd06229">
    <property type="entry name" value="M14_Endopeptidase_I"/>
    <property type="match status" value="1"/>
</dbReference>
<dbReference type="InterPro" id="IPR000834">
    <property type="entry name" value="Peptidase_M14"/>
</dbReference>
<evidence type="ECO:0000256" key="5">
    <source>
        <dbReference type="ARBA" id="ARBA00022833"/>
    </source>
</evidence>
<dbReference type="SUPFAM" id="SSF54106">
    <property type="entry name" value="LysM domain"/>
    <property type="match status" value="2"/>
</dbReference>
<keyword evidence="11" id="KW-1185">Reference proteome</keyword>
<accession>A0A222WNR4</accession>
<dbReference type="CDD" id="cd00118">
    <property type="entry name" value="LysM"/>
    <property type="match status" value="2"/>
</dbReference>
<dbReference type="RefSeq" id="WP_094155613.1">
    <property type="nucleotide sequence ID" value="NZ_CP020028.1"/>
</dbReference>
<dbReference type="EMBL" id="CP020028">
    <property type="protein sequence ID" value="ASR48180.1"/>
    <property type="molecule type" value="Genomic_DNA"/>
</dbReference>
<dbReference type="SMART" id="SM00631">
    <property type="entry name" value="Zn_pept"/>
    <property type="match status" value="1"/>
</dbReference>
<evidence type="ECO:0000256" key="7">
    <source>
        <dbReference type="PROSITE-ProRule" id="PRU01379"/>
    </source>
</evidence>
<evidence type="ECO:0000259" key="9">
    <source>
        <dbReference type="PROSITE" id="PS52035"/>
    </source>
</evidence>
<evidence type="ECO:0000259" key="8">
    <source>
        <dbReference type="PROSITE" id="PS51782"/>
    </source>
</evidence>
<evidence type="ECO:0000256" key="3">
    <source>
        <dbReference type="ARBA" id="ARBA00022670"/>
    </source>
</evidence>
<feature type="active site" description="Proton donor/acceptor" evidence="7">
    <location>
        <position position="388"/>
    </location>
</feature>
<dbReference type="KEGG" id="pkb:B4V02_16480"/>
<dbReference type="Pfam" id="PF00246">
    <property type="entry name" value="Peptidase_M14"/>
    <property type="match status" value="1"/>
</dbReference>
<feature type="domain" description="Peptidase M14" evidence="9">
    <location>
        <begin position="110"/>
        <end position="418"/>
    </location>
</feature>
<evidence type="ECO:0000256" key="6">
    <source>
        <dbReference type="ARBA" id="ARBA00023049"/>
    </source>
</evidence>
<dbReference type="GO" id="GO:0005615">
    <property type="term" value="C:extracellular space"/>
    <property type="evidence" value="ECO:0007669"/>
    <property type="project" value="TreeGrafter"/>
</dbReference>
<dbReference type="InterPro" id="IPR034274">
    <property type="entry name" value="ENP1_M14_CPD"/>
</dbReference>
<dbReference type="SMART" id="SM00257">
    <property type="entry name" value="LysM"/>
    <property type="match status" value="2"/>
</dbReference>
<evidence type="ECO:0000313" key="11">
    <source>
        <dbReference type="Proteomes" id="UP000214666"/>
    </source>
</evidence>
<dbReference type="SUPFAM" id="SSF53187">
    <property type="entry name" value="Zn-dependent exopeptidases"/>
    <property type="match status" value="1"/>
</dbReference>
<reference evidence="10 11" key="1">
    <citation type="submission" date="2017-03" db="EMBL/GenBank/DDBJ databases">
        <title>Complete genome sequence of Paenibacillus Kribbensis producing bioflocculants.</title>
        <authorList>
            <person name="Lee H.-G."/>
            <person name="Oh H.-M."/>
        </authorList>
    </citation>
    <scope>NUCLEOTIDE SEQUENCE [LARGE SCALE GENOMIC DNA]</scope>
    <source>
        <strain evidence="10 11">AM49</strain>
    </source>
</reference>
<dbReference type="InterPro" id="IPR018392">
    <property type="entry name" value="LysM"/>
</dbReference>
<dbReference type="OrthoDB" id="9802862at2"/>
<dbReference type="PROSITE" id="PS51782">
    <property type="entry name" value="LYSM"/>
    <property type="match status" value="2"/>
</dbReference>
<dbReference type="PROSITE" id="PS52035">
    <property type="entry name" value="PEPTIDASE_M14"/>
    <property type="match status" value="1"/>
</dbReference>
<evidence type="ECO:0000256" key="4">
    <source>
        <dbReference type="ARBA" id="ARBA00022801"/>
    </source>
</evidence>
<dbReference type="GO" id="GO:0004181">
    <property type="term" value="F:metallocarboxypeptidase activity"/>
    <property type="evidence" value="ECO:0007669"/>
    <property type="project" value="InterPro"/>
</dbReference>
<comment type="similarity">
    <text evidence="2 7">Belongs to the peptidase M14 family.</text>
</comment>
<dbReference type="GO" id="GO:0006508">
    <property type="term" value="P:proteolysis"/>
    <property type="evidence" value="ECO:0007669"/>
    <property type="project" value="UniProtKB-KW"/>
</dbReference>
<dbReference type="Pfam" id="PF01476">
    <property type="entry name" value="LysM"/>
    <property type="match status" value="2"/>
</dbReference>
<dbReference type="GO" id="GO:0008270">
    <property type="term" value="F:zinc ion binding"/>
    <property type="evidence" value="ECO:0007669"/>
    <property type="project" value="InterPro"/>
</dbReference>
<evidence type="ECO:0000256" key="2">
    <source>
        <dbReference type="ARBA" id="ARBA00005988"/>
    </source>
</evidence>
<keyword evidence="3" id="KW-0645">Protease</keyword>
<dbReference type="PANTHER" id="PTHR11705">
    <property type="entry name" value="PROTEASE FAMILY M14 CARBOXYPEPTIDASE A,B"/>
    <property type="match status" value="1"/>
</dbReference>
<feature type="domain" description="LysM" evidence="8">
    <location>
        <begin position="2"/>
        <end position="47"/>
    </location>
</feature>
<comment type="cofactor">
    <cofactor evidence="1">
        <name>Zn(2+)</name>
        <dbReference type="ChEBI" id="CHEBI:29105"/>
    </cofactor>
</comment>
<keyword evidence="6" id="KW-0482">Metalloprotease</keyword>
<sequence>MREYIVQKGDTLHRVASAFKLTADTLIADNPWATTQPYLICGQVLYIRPSADRQYVIQPGEYAGQIAKQFGVELDELLLANPELAKHEFVEGQTIVIPDGHQDQIVRLRGEYGYEDLMEDLAALARRYPFIEVGSIGTSVMGKDIPYVRIGRGPRKIHANASVHANEWLTTPCLLRFIEQYAQGISAAGEQEEREFQGERAKQAGTSPWVYGGSPQDWLEHASLWVVPMVNPDGVELVQQGVLPTHPMYQNLRKWNEGRTDYRGWKANIRGVDLNDQFPAYWEEEVRRRGKAGPSRRDYAGPAPLSEPESRALVDLTEREQFDVVLSIHSQGQEIYWNYRDLEPKESRDLALRLAAATGYRAVKLRGSDAGYKDWFIQRFGKPGFTVEVGLGVNPLPMRDYDDIAAEVGMLMAAVLSW</sequence>
<name>A0A222WNR4_9BACL</name>
<evidence type="ECO:0000313" key="10">
    <source>
        <dbReference type="EMBL" id="ASR48180.1"/>
    </source>
</evidence>
<dbReference type="Gene3D" id="3.40.630.10">
    <property type="entry name" value="Zn peptidases"/>
    <property type="match status" value="1"/>
</dbReference>
<evidence type="ECO:0000256" key="1">
    <source>
        <dbReference type="ARBA" id="ARBA00001947"/>
    </source>
</evidence>
<organism evidence="10 11">
    <name type="scientific">Paenibacillus kribbensis</name>
    <dbReference type="NCBI Taxonomy" id="172713"/>
    <lineage>
        <taxon>Bacteria</taxon>
        <taxon>Bacillati</taxon>
        <taxon>Bacillota</taxon>
        <taxon>Bacilli</taxon>
        <taxon>Bacillales</taxon>
        <taxon>Paenibacillaceae</taxon>
        <taxon>Paenibacillus</taxon>
    </lineage>
</organism>
<keyword evidence="4" id="KW-0378">Hydrolase</keyword>
<dbReference type="PANTHER" id="PTHR11705:SF143">
    <property type="entry name" value="SLL0236 PROTEIN"/>
    <property type="match status" value="1"/>
</dbReference>
<dbReference type="InterPro" id="IPR036779">
    <property type="entry name" value="LysM_dom_sf"/>
</dbReference>
<dbReference type="STRING" id="172713.GCA_001705305_02061"/>
<gene>
    <name evidence="10" type="ORF">B4V02_16480</name>
</gene>
<protein>
    <submittedName>
        <fullName evidence="10">Peptidase M14</fullName>
    </submittedName>
</protein>
<keyword evidence="5" id="KW-0862">Zinc</keyword>
<dbReference type="Proteomes" id="UP000214666">
    <property type="component" value="Chromosome"/>
</dbReference>